<feature type="active site" description="Proton donor" evidence="7">
    <location>
        <position position="392"/>
    </location>
</feature>
<comment type="catalytic activity">
    <reaction evidence="6 9">
        <text>Hydrolyzes the peptide bond -P2-(S-farnesyl or geranylgeranyl)C-P1'-P2'-P3'-COOH where P1' and P2' are amino acids with aliphatic side chains and P3' is any C-terminal residue.</text>
        <dbReference type="EC" id="3.4.24.84"/>
    </reaction>
</comment>
<evidence type="ECO:0000259" key="11">
    <source>
        <dbReference type="Pfam" id="PF16491"/>
    </source>
</evidence>
<sequence>MSEHFWDDPVIILYLLLVIHISDNLWAIYLLLREIHVVYKVQMVPDLIRPYLPQELFEKMRLHKLHKGWFTIVNTMVMVIIMGVLELYFGLYSWLWDVATQCAIAQWMKHEVIVSLIFVFILSIYFWIKSLPGAIYEKLCIPSLHNRQKSSVAAIIVKVIVDIIVGILVTTMMVVALVYLTLWLGVFTALGLYLQSLIITFGLMIIIPFLIDPFLGKRVTLENTNLRTELDNLTKKVEFPTHQVVIIKVHDPSIGSNAFFYGFGCLKRIIIFDGLLLNRGKRDVSDLSPEEIGKGLRDEQVVAVVCHELGHWSHGHFCKTVVTFQVYLIVMLILFTITFSHGPIYEAVGFAPGVQPIIVGFFIIFGFVLTPYLTMANFVMLSLGRCYEYQADKFAFRLGYARELRTALLKLYADNLVFPVTDRCYSSWHDSHPTMIDRLERLDSLLNYGS</sequence>
<comment type="function">
    <text evidence="9">Proteolytically removes the C-terminal three residues of farnesylated proteins.</text>
</comment>
<dbReference type="GO" id="GO:0007283">
    <property type="term" value="P:spermatogenesis"/>
    <property type="evidence" value="ECO:0007669"/>
    <property type="project" value="EnsemblMetazoa"/>
</dbReference>
<keyword evidence="13" id="KW-1185">Reference proteome</keyword>
<dbReference type="InterPro" id="IPR027057">
    <property type="entry name" value="CAXX_Prtase_1"/>
</dbReference>
<keyword evidence="2 8" id="KW-0479">Metal-binding</keyword>
<dbReference type="PhylomeDB" id="B3MD81"/>
<dbReference type="MEROPS" id="M48.A06"/>
<dbReference type="EMBL" id="CH902619">
    <property type="protein sequence ID" value="EDV37414.1"/>
    <property type="molecule type" value="Genomic_DNA"/>
</dbReference>
<dbReference type="Gene3D" id="3.30.2010.10">
    <property type="entry name" value="Metalloproteases ('zincins'), catalytic domain"/>
    <property type="match status" value="1"/>
</dbReference>
<keyword evidence="9" id="KW-0472">Membrane</keyword>
<feature type="binding site" evidence="8">
    <location>
        <position position="388"/>
    </location>
    <ligand>
        <name>Zn(2+)</name>
        <dbReference type="ChEBI" id="CHEBI:29105"/>
        <note>catalytic</note>
    </ligand>
</feature>
<dbReference type="PANTHER" id="PTHR10120">
    <property type="entry name" value="CAAX PRENYL PROTEASE 1"/>
    <property type="match status" value="1"/>
</dbReference>
<dbReference type="AlphaFoldDB" id="B3MD81"/>
<dbReference type="KEGG" id="dan:6496277"/>
<dbReference type="STRING" id="7217.B3MD81"/>
<dbReference type="EC" id="3.4.24.84" evidence="9"/>
<evidence type="ECO:0000313" key="13">
    <source>
        <dbReference type="Proteomes" id="UP000007801"/>
    </source>
</evidence>
<keyword evidence="9" id="KW-1133">Transmembrane helix</keyword>
<feature type="domain" description="CAAX prenyl protease 1 N-terminal" evidence="11">
    <location>
        <begin position="35"/>
        <end position="217"/>
    </location>
</feature>
<dbReference type="HOGENOM" id="CLU_025947_3_0_1"/>
<dbReference type="FunFam" id="3.30.2010.10:FF:000010">
    <property type="entry name" value="M48 family peptidase"/>
    <property type="match status" value="1"/>
</dbReference>
<keyword evidence="5 9" id="KW-0482">Metalloprotease</keyword>
<dbReference type="GO" id="GO:0005789">
    <property type="term" value="C:endoplasmic reticulum membrane"/>
    <property type="evidence" value="ECO:0007669"/>
    <property type="project" value="UniProtKB-SubCell"/>
</dbReference>
<dbReference type="Pfam" id="PF16491">
    <property type="entry name" value="Peptidase_M48_N"/>
    <property type="match status" value="1"/>
</dbReference>
<dbReference type="GO" id="GO:0004222">
    <property type="term" value="F:metalloendopeptidase activity"/>
    <property type="evidence" value="ECO:0007669"/>
    <property type="project" value="UniProtKB-UniRule"/>
</dbReference>
<evidence type="ECO:0000256" key="6">
    <source>
        <dbReference type="ARBA" id="ARBA00044456"/>
    </source>
</evidence>
<feature type="transmembrane region" description="Helical" evidence="9">
    <location>
        <begin position="192"/>
        <end position="211"/>
    </location>
</feature>
<dbReference type="Pfam" id="PF01435">
    <property type="entry name" value="Peptidase_M48"/>
    <property type="match status" value="1"/>
</dbReference>
<keyword evidence="9" id="KW-0812">Transmembrane</keyword>
<dbReference type="OrthoDB" id="360839at2759"/>
<dbReference type="GeneID" id="6496277"/>
<keyword evidence="3 9" id="KW-0378">Hydrolase</keyword>
<dbReference type="InParanoid" id="B3MD81"/>
<dbReference type="SMR" id="B3MD81"/>
<name>B3MD81_DROAN</name>
<keyword evidence="9" id="KW-0256">Endoplasmic reticulum</keyword>
<evidence type="ECO:0000313" key="12">
    <source>
        <dbReference type="EMBL" id="EDV37414.1"/>
    </source>
</evidence>
<dbReference type="GO" id="GO:0046872">
    <property type="term" value="F:metal ion binding"/>
    <property type="evidence" value="ECO:0007669"/>
    <property type="project" value="UniProtKB-UniRule"/>
</dbReference>
<evidence type="ECO:0000256" key="8">
    <source>
        <dbReference type="PIRSR" id="PIRSR627057-2"/>
    </source>
</evidence>
<feature type="binding site" evidence="8">
    <location>
        <position position="311"/>
    </location>
    <ligand>
        <name>Zn(2+)</name>
        <dbReference type="ChEBI" id="CHEBI:29105"/>
        <note>catalytic</note>
    </ligand>
</feature>
<feature type="transmembrane region" description="Helical" evidence="9">
    <location>
        <begin position="69"/>
        <end position="92"/>
    </location>
</feature>
<feature type="domain" description="Peptidase M48" evidence="10">
    <location>
        <begin position="221"/>
        <end position="444"/>
    </location>
</feature>
<dbReference type="OMA" id="MEHEACV"/>
<comment type="similarity">
    <text evidence="9">Belongs to the peptidase M48A family.</text>
</comment>
<comment type="cofactor">
    <cofactor evidence="8 9">
        <name>Zn(2+)</name>
        <dbReference type="ChEBI" id="CHEBI:29105"/>
    </cofactor>
    <text evidence="8 9">Binds 1 zinc ion per subunit.</text>
</comment>
<gene>
    <name evidence="12" type="primary">Dana\GF13435</name>
    <name evidence="12" type="synonym">dana_GLEANR_13449</name>
    <name evidence="12" type="ORF">GF13435</name>
</gene>
<organism evidence="12 13">
    <name type="scientific">Drosophila ananassae</name>
    <name type="common">Fruit fly</name>
    <dbReference type="NCBI Taxonomy" id="7217"/>
    <lineage>
        <taxon>Eukaryota</taxon>
        <taxon>Metazoa</taxon>
        <taxon>Ecdysozoa</taxon>
        <taxon>Arthropoda</taxon>
        <taxon>Hexapoda</taxon>
        <taxon>Insecta</taxon>
        <taxon>Pterygota</taxon>
        <taxon>Neoptera</taxon>
        <taxon>Endopterygota</taxon>
        <taxon>Diptera</taxon>
        <taxon>Brachycera</taxon>
        <taxon>Muscomorpha</taxon>
        <taxon>Ephydroidea</taxon>
        <taxon>Drosophilidae</taxon>
        <taxon>Drosophila</taxon>
        <taxon>Sophophora</taxon>
    </lineage>
</organism>
<feature type="transmembrane region" description="Helical" evidence="9">
    <location>
        <begin position="12"/>
        <end position="32"/>
    </location>
</feature>
<evidence type="ECO:0000256" key="3">
    <source>
        <dbReference type="ARBA" id="ARBA00022801"/>
    </source>
</evidence>
<comment type="subcellular location">
    <subcellularLocation>
        <location evidence="9">Endoplasmic reticulum membrane</location>
        <topology evidence="9">Multi-pass membrane protein</topology>
    </subcellularLocation>
</comment>
<feature type="transmembrane region" description="Helical" evidence="9">
    <location>
        <begin position="326"/>
        <end position="345"/>
    </location>
</feature>
<evidence type="ECO:0000256" key="4">
    <source>
        <dbReference type="ARBA" id="ARBA00022833"/>
    </source>
</evidence>
<dbReference type="CDD" id="cd07343">
    <property type="entry name" value="M48A_Zmpste24p_like"/>
    <property type="match status" value="1"/>
</dbReference>
<dbReference type="CTD" id="36907"/>
<dbReference type="GO" id="GO:0071586">
    <property type="term" value="P:CAAX-box protein processing"/>
    <property type="evidence" value="ECO:0007669"/>
    <property type="project" value="UniProtKB-UniRule"/>
</dbReference>
<proteinExistence type="inferred from homology"/>
<evidence type="ECO:0000256" key="7">
    <source>
        <dbReference type="PIRSR" id="PIRSR627057-1"/>
    </source>
</evidence>
<evidence type="ECO:0000256" key="1">
    <source>
        <dbReference type="ARBA" id="ARBA00022670"/>
    </source>
</evidence>
<dbReference type="InterPro" id="IPR032456">
    <property type="entry name" value="Peptidase_M48_N"/>
</dbReference>
<dbReference type="Proteomes" id="UP000007801">
    <property type="component" value="Unassembled WGS sequence"/>
</dbReference>
<evidence type="ECO:0000256" key="2">
    <source>
        <dbReference type="ARBA" id="ARBA00022723"/>
    </source>
</evidence>
<feature type="transmembrane region" description="Helical" evidence="9">
    <location>
        <begin position="152"/>
        <end position="180"/>
    </location>
</feature>
<feature type="binding site" evidence="8">
    <location>
        <position position="307"/>
    </location>
    <ligand>
        <name>Zn(2+)</name>
        <dbReference type="ChEBI" id="CHEBI:29105"/>
        <note>catalytic</note>
    </ligand>
</feature>
<protein>
    <recommendedName>
        <fullName evidence="9">CAAX prenyl protease</fullName>
        <ecNumber evidence="9">3.4.24.84</ecNumber>
    </recommendedName>
</protein>
<reference evidence="12 13" key="1">
    <citation type="journal article" date="2007" name="Nature">
        <title>Evolution of genes and genomes on the Drosophila phylogeny.</title>
        <authorList>
            <consortium name="Drosophila 12 Genomes Consortium"/>
            <person name="Clark A.G."/>
            <person name="Eisen M.B."/>
            <person name="Smith D.R."/>
            <person name="Bergman C.M."/>
            <person name="Oliver B."/>
            <person name="Markow T.A."/>
            <person name="Kaufman T.C."/>
            <person name="Kellis M."/>
            <person name="Gelbart W."/>
            <person name="Iyer V.N."/>
            <person name="Pollard D.A."/>
            <person name="Sackton T.B."/>
            <person name="Larracuente A.M."/>
            <person name="Singh N.D."/>
            <person name="Abad J.P."/>
            <person name="Abt D.N."/>
            <person name="Adryan B."/>
            <person name="Aguade M."/>
            <person name="Akashi H."/>
            <person name="Anderson W.W."/>
            <person name="Aquadro C.F."/>
            <person name="Ardell D.H."/>
            <person name="Arguello R."/>
            <person name="Artieri C.G."/>
            <person name="Barbash D.A."/>
            <person name="Barker D."/>
            <person name="Barsanti P."/>
            <person name="Batterham P."/>
            <person name="Batzoglou S."/>
            <person name="Begun D."/>
            <person name="Bhutkar A."/>
            <person name="Blanco E."/>
            <person name="Bosak S.A."/>
            <person name="Bradley R.K."/>
            <person name="Brand A.D."/>
            <person name="Brent M.R."/>
            <person name="Brooks A.N."/>
            <person name="Brown R.H."/>
            <person name="Butlin R.K."/>
            <person name="Caggese C."/>
            <person name="Calvi B.R."/>
            <person name="Bernardo de Carvalho A."/>
            <person name="Caspi A."/>
            <person name="Castrezana S."/>
            <person name="Celniker S.E."/>
            <person name="Chang J.L."/>
            <person name="Chapple C."/>
            <person name="Chatterji S."/>
            <person name="Chinwalla A."/>
            <person name="Civetta A."/>
            <person name="Clifton S.W."/>
            <person name="Comeron J.M."/>
            <person name="Costello J.C."/>
            <person name="Coyne J.A."/>
            <person name="Daub J."/>
            <person name="David R.G."/>
            <person name="Delcher A.L."/>
            <person name="Delehaunty K."/>
            <person name="Do C.B."/>
            <person name="Ebling H."/>
            <person name="Edwards K."/>
            <person name="Eickbush T."/>
            <person name="Evans J.D."/>
            <person name="Filipski A."/>
            <person name="Findeiss S."/>
            <person name="Freyhult E."/>
            <person name="Fulton L."/>
            <person name="Fulton R."/>
            <person name="Garcia A.C."/>
            <person name="Gardiner A."/>
            <person name="Garfield D.A."/>
            <person name="Garvin B.E."/>
            <person name="Gibson G."/>
            <person name="Gilbert D."/>
            <person name="Gnerre S."/>
            <person name="Godfrey J."/>
            <person name="Good R."/>
            <person name="Gotea V."/>
            <person name="Gravely B."/>
            <person name="Greenberg A.J."/>
            <person name="Griffiths-Jones S."/>
            <person name="Gross S."/>
            <person name="Guigo R."/>
            <person name="Gustafson E.A."/>
            <person name="Haerty W."/>
            <person name="Hahn M.W."/>
            <person name="Halligan D.L."/>
            <person name="Halpern A.L."/>
            <person name="Halter G.M."/>
            <person name="Han M.V."/>
            <person name="Heger A."/>
            <person name="Hillier L."/>
            <person name="Hinrichs A.S."/>
            <person name="Holmes I."/>
            <person name="Hoskins R.A."/>
            <person name="Hubisz M.J."/>
            <person name="Hultmark D."/>
            <person name="Huntley M.A."/>
            <person name="Jaffe D.B."/>
            <person name="Jagadeeshan S."/>
            <person name="Jeck W.R."/>
            <person name="Johnson J."/>
            <person name="Jones C.D."/>
            <person name="Jordan W.C."/>
            <person name="Karpen G.H."/>
            <person name="Kataoka E."/>
            <person name="Keightley P.D."/>
            <person name="Kheradpour P."/>
            <person name="Kirkness E.F."/>
            <person name="Koerich L.B."/>
            <person name="Kristiansen K."/>
            <person name="Kudrna D."/>
            <person name="Kulathinal R.J."/>
            <person name="Kumar S."/>
            <person name="Kwok R."/>
            <person name="Lander E."/>
            <person name="Langley C.H."/>
            <person name="Lapoint R."/>
            <person name="Lazzaro B.P."/>
            <person name="Lee S.J."/>
            <person name="Levesque L."/>
            <person name="Li R."/>
            <person name="Lin C.F."/>
            <person name="Lin M.F."/>
            <person name="Lindblad-Toh K."/>
            <person name="Llopart A."/>
            <person name="Long M."/>
            <person name="Low L."/>
            <person name="Lozovsky E."/>
            <person name="Lu J."/>
            <person name="Luo M."/>
            <person name="Machado C.A."/>
            <person name="Makalowski W."/>
            <person name="Marzo M."/>
            <person name="Matsuda M."/>
            <person name="Matzkin L."/>
            <person name="McAllister B."/>
            <person name="McBride C.S."/>
            <person name="McKernan B."/>
            <person name="McKernan K."/>
            <person name="Mendez-Lago M."/>
            <person name="Minx P."/>
            <person name="Mollenhauer M.U."/>
            <person name="Montooth K."/>
            <person name="Mount S.M."/>
            <person name="Mu X."/>
            <person name="Myers E."/>
            <person name="Negre B."/>
            <person name="Newfeld S."/>
            <person name="Nielsen R."/>
            <person name="Noor M.A."/>
            <person name="O'Grady P."/>
            <person name="Pachter L."/>
            <person name="Papaceit M."/>
            <person name="Parisi M.J."/>
            <person name="Parisi M."/>
            <person name="Parts L."/>
            <person name="Pedersen J.S."/>
            <person name="Pesole G."/>
            <person name="Phillippy A.M."/>
            <person name="Ponting C.P."/>
            <person name="Pop M."/>
            <person name="Porcelli D."/>
            <person name="Powell J.R."/>
            <person name="Prohaska S."/>
            <person name="Pruitt K."/>
            <person name="Puig M."/>
            <person name="Quesneville H."/>
            <person name="Ram K.R."/>
            <person name="Rand D."/>
            <person name="Rasmussen M.D."/>
            <person name="Reed L.K."/>
            <person name="Reenan R."/>
            <person name="Reily A."/>
            <person name="Remington K.A."/>
            <person name="Rieger T.T."/>
            <person name="Ritchie M.G."/>
            <person name="Robin C."/>
            <person name="Rogers Y.H."/>
            <person name="Rohde C."/>
            <person name="Rozas J."/>
            <person name="Rubenfield M.J."/>
            <person name="Ruiz A."/>
            <person name="Russo S."/>
            <person name="Salzberg S.L."/>
            <person name="Sanchez-Gracia A."/>
            <person name="Saranga D.J."/>
            <person name="Sato H."/>
            <person name="Schaeffer S.W."/>
            <person name="Schatz M.C."/>
            <person name="Schlenke T."/>
            <person name="Schwartz R."/>
            <person name="Segarra C."/>
            <person name="Singh R.S."/>
            <person name="Sirot L."/>
            <person name="Sirota M."/>
            <person name="Sisneros N.B."/>
            <person name="Smith C.D."/>
            <person name="Smith T.F."/>
            <person name="Spieth J."/>
            <person name="Stage D.E."/>
            <person name="Stark A."/>
            <person name="Stephan W."/>
            <person name="Strausberg R.L."/>
            <person name="Strempel S."/>
            <person name="Sturgill D."/>
            <person name="Sutton G."/>
            <person name="Sutton G.G."/>
            <person name="Tao W."/>
            <person name="Teichmann S."/>
            <person name="Tobari Y.N."/>
            <person name="Tomimura Y."/>
            <person name="Tsolas J.M."/>
            <person name="Valente V.L."/>
            <person name="Venter E."/>
            <person name="Venter J.C."/>
            <person name="Vicario S."/>
            <person name="Vieira F.G."/>
            <person name="Vilella A.J."/>
            <person name="Villasante A."/>
            <person name="Walenz B."/>
            <person name="Wang J."/>
            <person name="Wasserman M."/>
            <person name="Watts T."/>
            <person name="Wilson D."/>
            <person name="Wilson R.K."/>
            <person name="Wing R.A."/>
            <person name="Wolfner M.F."/>
            <person name="Wong A."/>
            <person name="Wong G.K."/>
            <person name="Wu C.I."/>
            <person name="Wu G."/>
            <person name="Yamamoto D."/>
            <person name="Yang H.P."/>
            <person name="Yang S.P."/>
            <person name="Yorke J.A."/>
            <person name="Yoshida K."/>
            <person name="Zdobnov E."/>
            <person name="Zhang P."/>
            <person name="Zhang Y."/>
            <person name="Zimin A.V."/>
            <person name="Baldwin J."/>
            <person name="Abdouelleil A."/>
            <person name="Abdulkadir J."/>
            <person name="Abebe A."/>
            <person name="Abera B."/>
            <person name="Abreu J."/>
            <person name="Acer S.C."/>
            <person name="Aftuck L."/>
            <person name="Alexander A."/>
            <person name="An P."/>
            <person name="Anderson E."/>
            <person name="Anderson S."/>
            <person name="Arachi H."/>
            <person name="Azer M."/>
            <person name="Bachantsang P."/>
            <person name="Barry A."/>
            <person name="Bayul T."/>
            <person name="Berlin A."/>
            <person name="Bessette D."/>
            <person name="Bloom T."/>
            <person name="Blye J."/>
            <person name="Boguslavskiy L."/>
            <person name="Bonnet C."/>
            <person name="Boukhgalter B."/>
            <person name="Bourzgui I."/>
            <person name="Brown A."/>
            <person name="Cahill P."/>
            <person name="Channer S."/>
            <person name="Cheshatsang Y."/>
            <person name="Chuda L."/>
            <person name="Citroen M."/>
            <person name="Collymore A."/>
            <person name="Cooke P."/>
            <person name="Costello M."/>
            <person name="D'Aco K."/>
            <person name="Daza R."/>
            <person name="De Haan G."/>
            <person name="DeGray S."/>
            <person name="DeMaso C."/>
            <person name="Dhargay N."/>
            <person name="Dooley K."/>
            <person name="Dooley E."/>
            <person name="Doricent M."/>
            <person name="Dorje P."/>
            <person name="Dorjee K."/>
            <person name="Dupes A."/>
            <person name="Elong R."/>
            <person name="Falk J."/>
            <person name="Farina A."/>
            <person name="Faro S."/>
            <person name="Ferguson D."/>
            <person name="Fisher S."/>
            <person name="Foley C.D."/>
            <person name="Franke A."/>
            <person name="Friedrich D."/>
            <person name="Gadbois L."/>
            <person name="Gearin G."/>
            <person name="Gearin C.R."/>
            <person name="Giannoukos G."/>
            <person name="Goode T."/>
            <person name="Graham J."/>
            <person name="Grandbois E."/>
            <person name="Grewal S."/>
            <person name="Gyaltsen K."/>
            <person name="Hafez N."/>
            <person name="Hagos B."/>
            <person name="Hall J."/>
            <person name="Henson C."/>
            <person name="Hollinger A."/>
            <person name="Honan T."/>
            <person name="Huard M.D."/>
            <person name="Hughes L."/>
            <person name="Hurhula B."/>
            <person name="Husby M.E."/>
            <person name="Kamat A."/>
            <person name="Kanga B."/>
            <person name="Kashin S."/>
            <person name="Khazanovich D."/>
            <person name="Kisner P."/>
            <person name="Lance K."/>
            <person name="Lara M."/>
            <person name="Lee W."/>
            <person name="Lennon N."/>
            <person name="Letendre F."/>
            <person name="LeVine R."/>
            <person name="Lipovsky A."/>
            <person name="Liu X."/>
            <person name="Liu J."/>
            <person name="Liu S."/>
            <person name="Lokyitsang T."/>
            <person name="Lokyitsang Y."/>
            <person name="Lubonja R."/>
            <person name="Lui A."/>
            <person name="MacDonald P."/>
            <person name="Magnisalis V."/>
            <person name="Maru K."/>
            <person name="Matthews C."/>
            <person name="McCusker W."/>
            <person name="McDonough S."/>
            <person name="Mehta T."/>
            <person name="Meldrim J."/>
            <person name="Meneus L."/>
            <person name="Mihai O."/>
            <person name="Mihalev A."/>
            <person name="Mihova T."/>
            <person name="Mittelman R."/>
            <person name="Mlenga V."/>
            <person name="Montmayeur A."/>
            <person name="Mulrain L."/>
            <person name="Navidi A."/>
            <person name="Naylor J."/>
            <person name="Negash T."/>
            <person name="Nguyen T."/>
            <person name="Nguyen N."/>
            <person name="Nicol R."/>
            <person name="Norbu C."/>
            <person name="Norbu N."/>
            <person name="Novod N."/>
            <person name="O'Neill B."/>
            <person name="Osman S."/>
            <person name="Markiewicz E."/>
            <person name="Oyono O.L."/>
            <person name="Patti C."/>
            <person name="Phunkhang P."/>
            <person name="Pierre F."/>
            <person name="Priest M."/>
            <person name="Raghuraman S."/>
            <person name="Rege F."/>
            <person name="Reyes R."/>
            <person name="Rise C."/>
            <person name="Rogov P."/>
            <person name="Ross K."/>
            <person name="Ryan E."/>
            <person name="Settipalli S."/>
            <person name="Shea T."/>
            <person name="Sherpa N."/>
            <person name="Shi L."/>
            <person name="Shih D."/>
            <person name="Sparrow T."/>
            <person name="Spaulding J."/>
            <person name="Stalker J."/>
            <person name="Stange-Thomann N."/>
            <person name="Stavropoulos S."/>
            <person name="Stone C."/>
            <person name="Strader C."/>
            <person name="Tesfaye S."/>
            <person name="Thomson T."/>
            <person name="Thoulutsang Y."/>
            <person name="Thoulutsang D."/>
            <person name="Topham K."/>
            <person name="Topping I."/>
            <person name="Tsamla T."/>
            <person name="Vassiliev H."/>
            <person name="Vo A."/>
            <person name="Wangchuk T."/>
            <person name="Wangdi T."/>
            <person name="Weiand M."/>
            <person name="Wilkinson J."/>
            <person name="Wilson A."/>
            <person name="Yadav S."/>
            <person name="Young G."/>
            <person name="Yu Q."/>
            <person name="Zembek L."/>
            <person name="Zhong D."/>
            <person name="Zimmer A."/>
            <person name="Zwirko Z."/>
            <person name="Jaffe D.B."/>
            <person name="Alvarez P."/>
            <person name="Brockman W."/>
            <person name="Butler J."/>
            <person name="Chin C."/>
            <person name="Gnerre S."/>
            <person name="Grabherr M."/>
            <person name="Kleber M."/>
            <person name="Mauceli E."/>
            <person name="MacCallum I."/>
        </authorList>
    </citation>
    <scope>NUCLEOTIDE SEQUENCE [LARGE SCALE GENOMIC DNA]</scope>
    <source>
        <strain evidence="13">Tucson 14024-0371.13</strain>
    </source>
</reference>
<keyword evidence="4 8" id="KW-0862">Zinc</keyword>
<accession>B3MD81</accession>
<feature type="transmembrane region" description="Helical" evidence="9">
    <location>
        <begin position="357"/>
        <end position="383"/>
    </location>
</feature>
<keyword evidence="1 9" id="KW-0645">Protease</keyword>
<evidence type="ECO:0000256" key="9">
    <source>
        <dbReference type="RuleBase" id="RU366005"/>
    </source>
</evidence>
<evidence type="ECO:0000256" key="5">
    <source>
        <dbReference type="ARBA" id="ARBA00023049"/>
    </source>
</evidence>
<feature type="transmembrane region" description="Helical" evidence="9">
    <location>
        <begin position="112"/>
        <end position="131"/>
    </location>
</feature>
<dbReference type="InterPro" id="IPR001915">
    <property type="entry name" value="Peptidase_M48"/>
</dbReference>
<evidence type="ECO:0000259" key="10">
    <source>
        <dbReference type="Pfam" id="PF01435"/>
    </source>
</evidence>
<feature type="active site" evidence="7">
    <location>
        <position position="308"/>
    </location>
</feature>
<dbReference type="eggNOG" id="KOG2719">
    <property type="taxonomic scope" value="Eukaryota"/>
</dbReference>